<evidence type="ECO:0000313" key="3">
    <source>
        <dbReference type="Proteomes" id="UP000231279"/>
    </source>
</evidence>
<keyword evidence="3" id="KW-1185">Reference proteome</keyword>
<evidence type="ECO:0000313" key="1">
    <source>
        <dbReference type="EMBL" id="PIN02982.1"/>
    </source>
</evidence>
<dbReference type="OrthoDB" id="1902637at2759"/>
<accession>A0A2G9GCP4</accession>
<protein>
    <submittedName>
        <fullName evidence="1">Uncharacterized protein</fullName>
    </submittedName>
</protein>
<sequence length="89" mass="10391">MESLLWLHLIVLDDHTLINVGKQAYQVIKSDASNHSWKHHCPKNNTRRPLKFLIMCLNSIENALQQDGTFTGEGKDHSWPVVWELELWN</sequence>
<organism evidence="1 3">
    <name type="scientific">Handroanthus impetiginosus</name>
    <dbReference type="NCBI Taxonomy" id="429701"/>
    <lineage>
        <taxon>Eukaryota</taxon>
        <taxon>Viridiplantae</taxon>
        <taxon>Streptophyta</taxon>
        <taxon>Embryophyta</taxon>
        <taxon>Tracheophyta</taxon>
        <taxon>Spermatophyta</taxon>
        <taxon>Magnoliopsida</taxon>
        <taxon>eudicotyledons</taxon>
        <taxon>Gunneridae</taxon>
        <taxon>Pentapetalae</taxon>
        <taxon>asterids</taxon>
        <taxon>lamiids</taxon>
        <taxon>Lamiales</taxon>
        <taxon>Bignoniaceae</taxon>
        <taxon>Crescentiina</taxon>
        <taxon>Tabebuia alliance</taxon>
        <taxon>Handroanthus</taxon>
    </lineage>
</organism>
<dbReference type="AlphaFoldDB" id="A0A2G9GCP4"/>
<evidence type="ECO:0000313" key="2">
    <source>
        <dbReference type="EMBL" id="PIN12005.1"/>
    </source>
</evidence>
<reference evidence="1" key="1">
    <citation type="submission" date="2017-07" db="EMBL/GenBank/DDBJ databases">
        <authorList>
            <person name="Sun Z.S."/>
            <person name="Albrecht U."/>
            <person name="Echele G."/>
            <person name="Lee C.C."/>
        </authorList>
    </citation>
    <scope>NUCLEOTIDE SEQUENCE</scope>
    <source>
        <strain evidence="1">UFG-1</strain>
        <tissue evidence="1">Leaf</tissue>
    </source>
</reference>
<dbReference type="EMBL" id="NKXS01005687">
    <property type="protein sequence ID" value="PIN02982.1"/>
    <property type="molecule type" value="Genomic_DNA"/>
</dbReference>
<gene>
    <name evidence="2" type="ORF">CDL12_15394</name>
    <name evidence="1" type="ORF">CDL12_24496</name>
</gene>
<dbReference type="Proteomes" id="UP000231279">
    <property type="component" value="Unassembled WGS sequence"/>
</dbReference>
<name>A0A2G9GCP4_9LAMI</name>
<reference evidence="1" key="3">
    <citation type="journal article" date="2018" name="Gigascience">
        <title>Genome assembly of the pink ipe (Handroanthus impetiginosus, Bignoniaceae), a highly-valued ecologically keystone neotropical timber forest tree.</title>
        <authorList>
            <person name="Silva-Junior O.B."/>
            <person name="Novaes E."/>
            <person name="Grattapaglia D."/>
            <person name="Collevatti R.G."/>
        </authorList>
    </citation>
    <scope>NUCLEOTIDE SEQUENCE [LARGE SCALE GENOMIC DNA]</scope>
    <source>
        <strain evidence="1">UFG-1</strain>
        <tissue evidence="1">Leaf</tissue>
    </source>
</reference>
<proteinExistence type="predicted"/>
<comment type="caution">
    <text evidence="1">The sequence shown here is derived from an EMBL/GenBank/DDBJ whole genome shotgun (WGS) entry which is preliminary data.</text>
</comment>
<reference evidence="3" key="2">
    <citation type="journal article" date="2018" name="Gigascience">
        <title>Genome assembly of the Pink Ipe (Handroanthus impetiginosus, Bignoniaceae), a highly valued, ecologically keystone Neotropical timber forest tree.</title>
        <authorList>
            <person name="Silva-Junior O.B."/>
            <person name="Grattapaglia D."/>
            <person name="Novaes E."/>
            <person name="Collevatti R.G."/>
        </authorList>
    </citation>
    <scope>NUCLEOTIDE SEQUENCE [LARGE SCALE GENOMIC DNA]</scope>
    <source>
        <strain evidence="3">cv. UFG-1</strain>
    </source>
</reference>
<dbReference type="EMBL" id="NKXS01002821">
    <property type="protein sequence ID" value="PIN12005.1"/>
    <property type="molecule type" value="Genomic_DNA"/>
</dbReference>